<protein>
    <submittedName>
        <fullName evidence="5">Helix-turn-helix transcriptional regulator</fullName>
    </submittedName>
</protein>
<dbReference type="EMBL" id="JAAVJS010000022">
    <property type="protein sequence ID" value="NJX16522.1"/>
    <property type="molecule type" value="Genomic_DNA"/>
</dbReference>
<dbReference type="InterPro" id="IPR016032">
    <property type="entry name" value="Sig_transdc_resp-reg_C-effctor"/>
</dbReference>
<dbReference type="PRINTS" id="PR00038">
    <property type="entry name" value="HTHLUXR"/>
</dbReference>
<dbReference type="Proteomes" id="UP000760545">
    <property type="component" value="Unassembled WGS sequence"/>
</dbReference>
<organism evidence="5 6">
    <name type="scientific">Tamlana crocina</name>
    <dbReference type="NCBI Taxonomy" id="393006"/>
    <lineage>
        <taxon>Bacteria</taxon>
        <taxon>Pseudomonadati</taxon>
        <taxon>Bacteroidota</taxon>
        <taxon>Flavobacteriia</taxon>
        <taxon>Flavobacteriales</taxon>
        <taxon>Flavobacteriaceae</taxon>
        <taxon>Tamlana</taxon>
    </lineage>
</organism>
<evidence type="ECO:0000256" key="2">
    <source>
        <dbReference type="ARBA" id="ARBA00023125"/>
    </source>
</evidence>
<evidence type="ECO:0000259" key="4">
    <source>
        <dbReference type="PROSITE" id="PS50043"/>
    </source>
</evidence>
<dbReference type="Gene3D" id="1.10.10.10">
    <property type="entry name" value="Winged helix-like DNA-binding domain superfamily/Winged helix DNA-binding domain"/>
    <property type="match status" value="1"/>
</dbReference>
<keyword evidence="6" id="KW-1185">Reference proteome</keyword>
<evidence type="ECO:0000256" key="1">
    <source>
        <dbReference type="ARBA" id="ARBA00023015"/>
    </source>
</evidence>
<comment type="caution">
    <text evidence="5">The sequence shown here is derived from an EMBL/GenBank/DDBJ whole genome shotgun (WGS) entry which is preliminary data.</text>
</comment>
<dbReference type="PANTHER" id="PTHR44688">
    <property type="entry name" value="DNA-BINDING TRANSCRIPTIONAL ACTIVATOR DEVR_DOSR"/>
    <property type="match status" value="1"/>
</dbReference>
<reference evidence="5 6" key="1">
    <citation type="submission" date="2020-03" db="EMBL/GenBank/DDBJ databases">
        <title>Tamlana sp. nov, isolated from XXX.</title>
        <authorList>
            <person name="Cao W.R."/>
        </authorList>
    </citation>
    <scope>NUCLEOTIDE SEQUENCE [LARGE SCALE GENOMIC DNA]</scope>
    <source>
        <strain evidence="5 6">HST1-43</strain>
    </source>
</reference>
<evidence type="ECO:0000313" key="5">
    <source>
        <dbReference type="EMBL" id="NJX16522.1"/>
    </source>
</evidence>
<dbReference type="CDD" id="cd06170">
    <property type="entry name" value="LuxR_C_like"/>
    <property type="match status" value="1"/>
</dbReference>
<gene>
    <name evidence="5" type="ORF">HC176_13595</name>
</gene>
<evidence type="ECO:0000313" key="6">
    <source>
        <dbReference type="Proteomes" id="UP000760545"/>
    </source>
</evidence>
<name>A0ABX1DGA4_9FLAO</name>
<keyword evidence="2" id="KW-0238">DNA-binding</keyword>
<dbReference type="PANTHER" id="PTHR44688:SF16">
    <property type="entry name" value="DNA-BINDING TRANSCRIPTIONAL ACTIVATOR DEVR_DOSR"/>
    <property type="match status" value="1"/>
</dbReference>
<keyword evidence="3" id="KW-0804">Transcription</keyword>
<sequence length="165" mass="19262">MLNHNWNFWFGCVRKDERSGVKNKIKSFLSAPFFNTTFSLKYHFIKRTGASVFLKHDMVLHSIGDDTWMVNYFYDLSAKEEFEACLKQLEHNKDTVKRGSAGLISPREKEVLKLVADGFSSKQIADRLFISSHTAITHRKNLIEKFNVKNTAQLIKRAYQNIELW</sequence>
<evidence type="ECO:0000256" key="3">
    <source>
        <dbReference type="ARBA" id="ARBA00023163"/>
    </source>
</evidence>
<dbReference type="InterPro" id="IPR036388">
    <property type="entry name" value="WH-like_DNA-bd_sf"/>
</dbReference>
<dbReference type="SMART" id="SM00421">
    <property type="entry name" value="HTH_LUXR"/>
    <property type="match status" value="1"/>
</dbReference>
<feature type="domain" description="HTH luxR-type" evidence="4">
    <location>
        <begin position="97"/>
        <end position="162"/>
    </location>
</feature>
<accession>A0ABX1DGA4</accession>
<dbReference type="InterPro" id="IPR000792">
    <property type="entry name" value="Tscrpt_reg_LuxR_C"/>
</dbReference>
<dbReference type="SUPFAM" id="SSF46894">
    <property type="entry name" value="C-terminal effector domain of the bipartite response regulators"/>
    <property type="match status" value="1"/>
</dbReference>
<dbReference type="Pfam" id="PF00196">
    <property type="entry name" value="GerE"/>
    <property type="match status" value="1"/>
</dbReference>
<proteinExistence type="predicted"/>
<keyword evidence="1" id="KW-0805">Transcription regulation</keyword>
<dbReference type="PROSITE" id="PS50043">
    <property type="entry name" value="HTH_LUXR_2"/>
    <property type="match status" value="1"/>
</dbReference>